<dbReference type="Pfam" id="PF04082">
    <property type="entry name" value="Fungal_trans"/>
    <property type="match status" value="1"/>
</dbReference>
<dbReference type="Pfam" id="PF00172">
    <property type="entry name" value="Zn_clus"/>
    <property type="match status" value="1"/>
</dbReference>
<evidence type="ECO:0000256" key="1">
    <source>
        <dbReference type="ARBA" id="ARBA00022723"/>
    </source>
</evidence>
<dbReference type="PROSITE" id="PS50048">
    <property type="entry name" value="ZN2_CY6_FUNGAL_2"/>
    <property type="match status" value="1"/>
</dbReference>
<proteinExistence type="predicted"/>
<dbReference type="EMBL" id="AP024446">
    <property type="protein sequence ID" value="BCS23809.1"/>
    <property type="molecule type" value="Genomic_DNA"/>
</dbReference>
<dbReference type="SMART" id="SM00066">
    <property type="entry name" value="GAL4"/>
    <property type="match status" value="1"/>
</dbReference>
<organism evidence="8 9">
    <name type="scientific">Aspergillus puulaauensis</name>
    <dbReference type="NCBI Taxonomy" id="1220207"/>
    <lineage>
        <taxon>Eukaryota</taxon>
        <taxon>Fungi</taxon>
        <taxon>Dikarya</taxon>
        <taxon>Ascomycota</taxon>
        <taxon>Pezizomycotina</taxon>
        <taxon>Eurotiomycetes</taxon>
        <taxon>Eurotiomycetidae</taxon>
        <taxon>Eurotiales</taxon>
        <taxon>Aspergillaceae</taxon>
        <taxon>Aspergillus</taxon>
    </lineage>
</organism>
<feature type="compositionally biased region" description="Low complexity" evidence="6">
    <location>
        <begin position="670"/>
        <end position="679"/>
    </location>
</feature>
<dbReference type="KEGG" id="apuu:APUU_40253A"/>
<dbReference type="GO" id="GO:0008270">
    <property type="term" value="F:zinc ion binding"/>
    <property type="evidence" value="ECO:0007669"/>
    <property type="project" value="InterPro"/>
</dbReference>
<keyword evidence="5" id="KW-0539">Nucleus</keyword>
<feature type="compositionally biased region" description="Polar residues" evidence="6">
    <location>
        <begin position="618"/>
        <end position="635"/>
    </location>
</feature>
<evidence type="ECO:0000256" key="2">
    <source>
        <dbReference type="ARBA" id="ARBA00023015"/>
    </source>
</evidence>
<evidence type="ECO:0000256" key="3">
    <source>
        <dbReference type="ARBA" id="ARBA00023125"/>
    </source>
</evidence>
<evidence type="ECO:0000256" key="5">
    <source>
        <dbReference type="ARBA" id="ARBA00023242"/>
    </source>
</evidence>
<evidence type="ECO:0000256" key="6">
    <source>
        <dbReference type="SAM" id="MobiDB-lite"/>
    </source>
</evidence>
<dbReference type="GO" id="GO:0000981">
    <property type="term" value="F:DNA-binding transcription factor activity, RNA polymerase II-specific"/>
    <property type="evidence" value="ECO:0007669"/>
    <property type="project" value="InterPro"/>
</dbReference>
<feature type="domain" description="Zn(2)-C6 fungal-type" evidence="7">
    <location>
        <begin position="10"/>
        <end position="38"/>
    </location>
</feature>
<evidence type="ECO:0000259" key="7">
    <source>
        <dbReference type="PROSITE" id="PS50048"/>
    </source>
</evidence>
<feature type="compositionally biased region" description="Basic and acidic residues" evidence="6">
    <location>
        <begin position="89"/>
        <end position="98"/>
    </location>
</feature>
<evidence type="ECO:0000256" key="4">
    <source>
        <dbReference type="ARBA" id="ARBA00023163"/>
    </source>
</evidence>
<keyword evidence="1" id="KW-0479">Metal-binding</keyword>
<dbReference type="InterPro" id="IPR001138">
    <property type="entry name" value="Zn2Cys6_DnaBD"/>
</dbReference>
<dbReference type="GO" id="GO:0003677">
    <property type="term" value="F:DNA binding"/>
    <property type="evidence" value="ECO:0007669"/>
    <property type="project" value="UniProtKB-KW"/>
</dbReference>
<evidence type="ECO:0000313" key="9">
    <source>
        <dbReference type="Proteomes" id="UP000654913"/>
    </source>
</evidence>
<feature type="compositionally biased region" description="Polar residues" evidence="6">
    <location>
        <begin position="110"/>
        <end position="125"/>
    </location>
</feature>
<dbReference type="RefSeq" id="XP_041556003.1">
    <property type="nucleotide sequence ID" value="XM_041703304.1"/>
</dbReference>
<keyword evidence="9" id="KW-1185">Reference proteome</keyword>
<accession>A0A7R7XM56</accession>
<dbReference type="CDD" id="cd12148">
    <property type="entry name" value="fungal_TF_MHR"/>
    <property type="match status" value="1"/>
</dbReference>
<dbReference type="OrthoDB" id="3266505at2759"/>
<dbReference type="GeneID" id="64973814"/>
<dbReference type="AlphaFoldDB" id="A0A7R7XM56"/>
<dbReference type="SUPFAM" id="SSF57701">
    <property type="entry name" value="Zn2/Cys6 DNA-binding domain"/>
    <property type="match status" value="1"/>
</dbReference>
<protein>
    <recommendedName>
        <fullName evidence="7">Zn(2)-C6 fungal-type domain-containing protein</fullName>
    </recommendedName>
</protein>
<dbReference type="SMART" id="SM00906">
    <property type="entry name" value="Fungal_trans"/>
    <property type="match status" value="1"/>
</dbReference>
<dbReference type="InterPro" id="IPR007219">
    <property type="entry name" value="XnlR_reg_dom"/>
</dbReference>
<keyword evidence="4" id="KW-0804">Transcription</keyword>
<dbReference type="InterPro" id="IPR050987">
    <property type="entry name" value="AtrR-like"/>
</dbReference>
<feature type="region of interest" description="Disordered" evidence="6">
    <location>
        <begin position="608"/>
        <end position="688"/>
    </location>
</feature>
<name>A0A7R7XM56_9EURO</name>
<gene>
    <name evidence="8" type="ORF">APUU_40253A</name>
</gene>
<evidence type="ECO:0000313" key="8">
    <source>
        <dbReference type="EMBL" id="BCS23809.1"/>
    </source>
</evidence>
<dbReference type="CDD" id="cd00067">
    <property type="entry name" value="GAL4"/>
    <property type="match status" value="1"/>
</dbReference>
<dbReference type="Gene3D" id="4.10.240.10">
    <property type="entry name" value="Zn(2)-C6 fungal-type DNA-binding domain"/>
    <property type="match status" value="1"/>
</dbReference>
<dbReference type="InterPro" id="IPR036864">
    <property type="entry name" value="Zn2-C6_fun-type_DNA-bd_sf"/>
</dbReference>
<dbReference type="PANTHER" id="PTHR46910">
    <property type="entry name" value="TRANSCRIPTION FACTOR PDR1"/>
    <property type="match status" value="1"/>
</dbReference>
<keyword evidence="3" id="KW-0238">DNA-binding</keyword>
<dbReference type="PANTHER" id="PTHR46910:SF39">
    <property type="entry name" value="ZN(II)2CYS6 TRANSCRIPTION FACTOR (EUROFUNG)"/>
    <property type="match status" value="1"/>
</dbReference>
<sequence>MSVQAKASIACVVCRTKKVKCSGTFPCTYCLKRRLECSPPKKAQKRLYSVEHIENLQNRLAQYENARLPSSSSPPEYDARQFSTSDNRALPDGEEPRCHLSPAPLGERGSTLTSNDHGPLNELSSAPSAITADASMSSSHIFGARVHDLLRQSPVYSAANPQSPTPMSTTIPAAARDLIQSWHNAQSLLLATPNLPSREHALQLLHSVDFYIGRTQQHFDVREVSDHIDILFDGDLSLSPTPKLWYLKIILVFAIGKLYEGEFGDESFPGEGHFKYAQDLLPSLSELYASKRHGVEVLSLMAIYLQSANRREEAYLYINSALRIAVAHGFHRSNSMKGYIRSERAHLNRLWWTIYMQEKRLAAATGNPSSVTHDSIELDMPADAFGFPPAFPICLNIRTAHITGRILHTLYGQKPQFGSEFIQSVQSVIQELHEISEEISAELPLDFKHGTQSRTSKLSMRAASTLHVMLYQAIMLTIRPIMLHAARLILTGDETIRPSLCSSSLGRLSRTCTESARKLLDITLLLKREKSIPIFGFFDIDATFSAAFVMILTAILNTACEKNRVLVPSPGLGEAVEILRYLSDGGNLSAAERVSEIEHIWTRLHLGPTDNRPGAIPTSDSGYSSARPSSDSQGLSALGERAQKVQQQQRYPTPNCGQPSMGVSRQAPVSHNQYSSSSHPSRDDVGALPTWTHQDVVNGDGSSVHEFLLGDLLVDDTNEQYHALLNNAQCALTGQDSIDFAELEKWLPGLGE</sequence>
<dbReference type="Proteomes" id="UP000654913">
    <property type="component" value="Chromosome 4"/>
</dbReference>
<feature type="compositionally biased region" description="Polar residues" evidence="6">
    <location>
        <begin position="644"/>
        <end position="669"/>
    </location>
</feature>
<dbReference type="PROSITE" id="PS00463">
    <property type="entry name" value="ZN2_CY6_FUNGAL_1"/>
    <property type="match status" value="1"/>
</dbReference>
<reference evidence="8" key="2">
    <citation type="submission" date="2021-02" db="EMBL/GenBank/DDBJ databases">
        <title>Aspergillus puulaauensis MK2 genome sequence.</title>
        <authorList>
            <person name="Futagami T."/>
            <person name="Mori K."/>
            <person name="Kadooka C."/>
            <person name="Tanaka T."/>
        </authorList>
    </citation>
    <scope>NUCLEOTIDE SEQUENCE</scope>
    <source>
        <strain evidence="8">MK2</strain>
    </source>
</reference>
<reference evidence="8" key="1">
    <citation type="submission" date="2021-01" db="EMBL/GenBank/DDBJ databases">
        <authorList>
            <consortium name="Aspergillus puulaauensis MK2 genome sequencing consortium"/>
            <person name="Kazuki M."/>
            <person name="Futagami T."/>
        </authorList>
    </citation>
    <scope>NUCLEOTIDE SEQUENCE</scope>
    <source>
        <strain evidence="8">MK2</strain>
    </source>
</reference>
<feature type="region of interest" description="Disordered" evidence="6">
    <location>
        <begin position="66"/>
        <end position="125"/>
    </location>
</feature>
<keyword evidence="2" id="KW-0805">Transcription regulation</keyword>
<dbReference type="GO" id="GO:0006351">
    <property type="term" value="P:DNA-templated transcription"/>
    <property type="evidence" value="ECO:0007669"/>
    <property type="project" value="InterPro"/>
</dbReference>